<evidence type="ECO:0000256" key="1">
    <source>
        <dbReference type="ARBA" id="ARBA00006272"/>
    </source>
</evidence>
<dbReference type="InterPro" id="IPR023367">
    <property type="entry name" value="Peptidase_M42_dom2"/>
</dbReference>
<keyword evidence="4 8" id="KW-0479">Metal-binding</keyword>
<feature type="binding site" evidence="8">
    <location>
        <position position="205"/>
    </location>
    <ligand>
        <name>Zn(2+)</name>
        <dbReference type="ChEBI" id="CHEBI:29105"/>
        <label>2</label>
    </ligand>
</feature>
<name>A0A7T9DK40_9ARCH</name>
<reference evidence="9" key="1">
    <citation type="submission" date="2020-11" db="EMBL/GenBank/DDBJ databases">
        <title>Connecting structure to function with the recovery of over 1000 high-quality activated sludge metagenome-assembled genomes encoding full-length rRNA genes using long-read sequencing.</title>
        <authorList>
            <person name="Singleton C.M."/>
            <person name="Petriglieri F."/>
            <person name="Kristensen J.M."/>
            <person name="Kirkegaard R.H."/>
            <person name="Michaelsen T.Y."/>
            <person name="Andersen M.H."/>
            <person name="Karst S.M."/>
            <person name="Dueholm M.S."/>
            <person name="Nielsen P.H."/>
            <person name="Albertsen M."/>
        </authorList>
    </citation>
    <scope>NUCLEOTIDE SEQUENCE</scope>
    <source>
        <strain evidence="9">Fred_18-Q3-R57-64_BAT3C.431</strain>
    </source>
</reference>
<feature type="binding site" evidence="8">
    <location>
        <position position="227"/>
    </location>
    <ligand>
        <name>Zn(2+)</name>
        <dbReference type="ChEBI" id="CHEBI:29105"/>
        <label>1</label>
    </ligand>
</feature>
<dbReference type="GO" id="GO:0006508">
    <property type="term" value="P:proteolysis"/>
    <property type="evidence" value="ECO:0007669"/>
    <property type="project" value="UniProtKB-KW"/>
</dbReference>
<feature type="binding site" evidence="8">
    <location>
        <position position="175"/>
    </location>
    <ligand>
        <name>Zn(2+)</name>
        <dbReference type="ChEBI" id="CHEBI:29105"/>
        <label>1</label>
    </ligand>
</feature>
<keyword evidence="5" id="KW-0378">Hydrolase</keyword>
<dbReference type="Gene3D" id="3.40.630.10">
    <property type="entry name" value="Zn peptidases"/>
    <property type="match status" value="1"/>
</dbReference>
<dbReference type="Pfam" id="PF05343">
    <property type="entry name" value="Peptidase_M42"/>
    <property type="match status" value="1"/>
</dbReference>
<dbReference type="PIRSF" id="PIRSF001123">
    <property type="entry name" value="PepA_GA"/>
    <property type="match status" value="1"/>
</dbReference>
<dbReference type="PANTHER" id="PTHR32481:SF7">
    <property type="entry name" value="AMINOPEPTIDASE YHFE-RELATED"/>
    <property type="match status" value="1"/>
</dbReference>
<accession>A0A7T9DK40</accession>
<dbReference type="AlphaFoldDB" id="A0A7T9DK40"/>
<dbReference type="Proteomes" id="UP000596004">
    <property type="component" value="Chromosome"/>
</dbReference>
<dbReference type="GO" id="GO:0046872">
    <property type="term" value="F:metal ion binding"/>
    <property type="evidence" value="ECO:0007669"/>
    <property type="project" value="UniProtKB-UniRule"/>
</dbReference>
<evidence type="ECO:0000313" key="9">
    <source>
        <dbReference type="EMBL" id="QQR92777.1"/>
    </source>
</evidence>
<evidence type="ECO:0000256" key="6">
    <source>
        <dbReference type="PIRNR" id="PIRNR001123"/>
    </source>
</evidence>
<dbReference type="Gene3D" id="2.40.30.40">
    <property type="entry name" value="Peptidase M42, domain 2"/>
    <property type="match status" value="1"/>
</dbReference>
<evidence type="ECO:0000256" key="7">
    <source>
        <dbReference type="PIRSR" id="PIRSR001123-1"/>
    </source>
</evidence>
<dbReference type="GO" id="GO:0004177">
    <property type="term" value="F:aminopeptidase activity"/>
    <property type="evidence" value="ECO:0007669"/>
    <property type="project" value="UniProtKB-UniRule"/>
</dbReference>
<sequence>MQKMDFQMLDELINLDGVSGNESDVRAYIEKKIKPYVDEIHTDKLGNLICHKKGRKPTLMLAAHMDEIGLMVKRIDKEGRIYVSALGGITTLNVVGQTVGIKGDKGMVRGIISTNEINNDYEITELPDMNKVFVDTGLSKKELEKLGVGIGSYLSLERVDHRMGNSDFIAGKALDDRIGCFMLLHLARYAKNPHDVYFVFTVQEEVGLYGAKVSAYAIDPDLAVAVDVSNANDTNEEPTKTVGKGPVLTVKDDEMIGNSCLNEFFKHYAKKNKIPVQLEVSNFGTTDALTISISKEGVPTTAVGVCIRNIHTTHSIASRKDIMHCTELLCELLTKPPLHCVK</sequence>
<keyword evidence="3" id="KW-0645">Protease</keyword>
<proteinExistence type="inferred from homology"/>
<evidence type="ECO:0000256" key="3">
    <source>
        <dbReference type="ARBA" id="ARBA00022670"/>
    </source>
</evidence>
<protein>
    <submittedName>
        <fullName evidence="9">M42 family metallopeptidase</fullName>
    </submittedName>
</protein>
<comment type="cofactor">
    <cofactor evidence="8">
        <name>a divalent metal cation</name>
        <dbReference type="ChEBI" id="CHEBI:60240"/>
    </cofactor>
    <text evidence="8">Binds 2 divalent metal cations per subunit.</text>
</comment>
<organism evidence="9">
    <name type="scientific">Candidatus Iainarchaeum sp</name>
    <dbReference type="NCBI Taxonomy" id="3101447"/>
    <lineage>
        <taxon>Archaea</taxon>
        <taxon>Candidatus Iainarchaeota</taxon>
        <taxon>Candidatus Iainarchaeia</taxon>
        <taxon>Candidatus Iainarchaeales</taxon>
        <taxon>Candidatus Iainarchaeaceae</taxon>
        <taxon>Candidatus Iainarchaeum</taxon>
    </lineage>
</organism>
<comment type="similarity">
    <text evidence="1 6">Belongs to the peptidase M42 family.</text>
</comment>
<feature type="active site" description="Proton acceptor" evidence="7">
    <location>
        <position position="204"/>
    </location>
</feature>
<feature type="binding site" evidence="8">
    <location>
        <position position="175"/>
    </location>
    <ligand>
        <name>Zn(2+)</name>
        <dbReference type="ChEBI" id="CHEBI:29105"/>
        <label>2</label>
    </ligand>
</feature>
<dbReference type="EMBL" id="CP064981">
    <property type="protein sequence ID" value="QQR92777.1"/>
    <property type="molecule type" value="Genomic_DNA"/>
</dbReference>
<dbReference type="InterPro" id="IPR008007">
    <property type="entry name" value="Peptidase_M42"/>
</dbReference>
<feature type="binding site" evidence="8">
    <location>
        <position position="64"/>
    </location>
    <ligand>
        <name>Zn(2+)</name>
        <dbReference type="ChEBI" id="CHEBI:29105"/>
        <label>1</label>
    </ligand>
</feature>
<dbReference type="SUPFAM" id="SSF53187">
    <property type="entry name" value="Zn-dependent exopeptidases"/>
    <property type="match status" value="1"/>
</dbReference>
<keyword evidence="2" id="KW-0031">Aminopeptidase</keyword>
<evidence type="ECO:0000256" key="5">
    <source>
        <dbReference type="ARBA" id="ARBA00022801"/>
    </source>
</evidence>
<dbReference type="PANTHER" id="PTHR32481">
    <property type="entry name" value="AMINOPEPTIDASE"/>
    <property type="match status" value="1"/>
</dbReference>
<gene>
    <name evidence="9" type="ORF">IPJ89_00845</name>
</gene>
<evidence type="ECO:0000256" key="4">
    <source>
        <dbReference type="ARBA" id="ARBA00022723"/>
    </source>
</evidence>
<feature type="binding site" evidence="8">
    <location>
        <position position="311"/>
    </location>
    <ligand>
        <name>Zn(2+)</name>
        <dbReference type="ChEBI" id="CHEBI:29105"/>
        <label>2</label>
    </ligand>
</feature>
<evidence type="ECO:0000256" key="8">
    <source>
        <dbReference type="PIRSR" id="PIRSR001123-2"/>
    </source>
</evidence>
<evidence type="ECO:0000256" key="2">
    <source>
        <dbReference type="ARBA" id="ARBA00022438"/>
    </source>
</evidence>
<dbReference type="SUPFAM" id="SSF101821">
    <property type="entry name" value="Aminopeptidase/glucanase lid domain"/>
    <property type="match status" value="1"/>
</dbReference>
<dbReference type="InterPro" id="IPR051464">
    <property type="entry name" value="Peptidase_M42_aminopept"/>
</dbReference>